<dbReference type="InterPro" id="IPR045064">
    <property type="entry name" value="Reticulon-like"/>
</dbReference>
<comment type="subcellular location">
    <subcellularLocation>
        <location evidence="1 6">Endoplasmic reticulum membrane</location>
        <topology evidence="1 6">Multi-pass membrane protein</topology>
    </subcellularLocation>
</comment>
<dbReference type="GO" id="GO:0009617">
    <property type="term" value="P:response to bacterium"/>
    <property type="evidence" value="ECO:0007669"/>
    <property type="project" value="InterPro"/>
</dbReference>
<accession>A0AAD4P6E8</accession>
<keyword evidence="5 6" id="KW-0472">Membrane</keyword>
<feature type="domain" description="Reticulon" evidence="7">
    <location>
        <begin position="47"/>
        <end position="229"/>
    </location>
</feature>
<evidence type="ECO:0000256" key="6">
    <source>
        <dbReference type="RuleBase" id="RU363132"/>
    </source>
</evidence>
<dbReference type="AlphaFoldDB" id="A0AAD4P6E8"/>
<evidence type="ECO:0000256" key="4">
    <source>
        <dbReference type="ARBA" id="ARBA00022989"/>
    </source>
</evidence>
<evidence type="ECO:0000256" key="1">
    <source>
        <dbReference type="ARBA" id="ARBA00004477"/>
    </source>
</evidence>
<dbReference type="PROSITE" id="PS50845">
    <property type="entry name" value="RETICULON"/>
    <property type="match status" value="1"/>
</dbReference>
<sequence>MENSNAEDLCSIDSNVEATIDDPASTNSSYKLFGRQAAGHEMVGGGQVDVMLWRRYRVSFGLVVATLFWILIERSGIPFLSLCSDVLLILVVLLFLQSSYAGYRNKKLPILPELVLSEEMVNNAAASFRAKVNYMLLMAHDITLGKDFRLFFKVVIALWLLSVIGSLISFVTLAYIGIIVSIIVPALYDKFQDRVDRCVGTIHRQFSKHYKIVDESLHSRLPGALAKDKNP</sequence>
<feature type="transmembrane region" description="Helical" evidence="6">
    <location>
        <begin position="78"/>
        <end position="96"/>
    </location>
</feature>
<name>A0AAD4P6E8_PERFH</name>
<dbReference type="Pfam" id="PF02453">
    <property type="entry name" value="Reticulon"/>
    <property type="match status" value="1"/>
</dbReference>
<keyword evidence="2 6" id="KW-0812">Transmembrane</keyword>
<evidence type="ECO:0000256" key="3">
    <source>
        <dbReference type="ARBA" id="ARBA00022824"/>
    </source>
</evidence>
<feature type="transmembrane region" description="Helical" evidence="6">
    <location>
        <begin position="155"/>
        <end position="188"/>
    </location>
</feature>
<dbReference type="PANTHER" id="PTHR10994">
    <property type="entry name" value="RETICULON"/>
    <property type="match status" value="1"/>
</dbReference>
<dbReference type="Proteomes" id="UP001190926">
    <property type="component" value="Unassembled WGS sequence"/>
</dbReference>
<keyword evidence="9" id="KW-1185">Reference proteome</keyword>
<evidence type="ECO:0000259" key="7">
    <source>
        <dbReference type="PROSITE" id="PS50845"/>
    </source>
</evidence>
<reference evidence="8 9" key="1">
    <citation type="journal article" date="2021" name="Nat. Commun.">
        <title>Incipient diploidization of the medicinal plant Perilla within 10,000 years.</title>
        <authorList>
            <person name="Zhang Y."/>
            <person name="Shen Q."/>
            <person name="Leng L."/>
            <person name="Zhang D."/>
            <person name="Chen S."/>
            <person name="Shi Y."/>
            <person name="Ning Z."/>
            <person name="Chen S."/>
        </authorList>
    </citation>
    <scope>NUCLEOTIDE SEQUENCE [LARGE SCALE GENOMIC DNA]</scope>
    <source>
        <strain evidence="9">cv. PC099</strain>
    </source>
</reference>
<evidence type="ECO:0000313" key="8">
    <source>
        <dbReference type="EMBL" id="KAH6827517.1"/>
    </source>
</evidence>
<comment type="caution">
    <text evidence="8">The sequence shown here is derived from an EMBL/GenBank/DDBJ whole genome shotgun (WGS) entry which is preliminary data.</text>
</comment>
<keyword evidence="4 6" id="KW-1133">Transmembrane helix</keyword>
<evidence type="ECO:0000256" key="5">
    <source>
        <dbReference type="ARBA" id="ARBA00023136"/>
    </source>
</evidence>
<dbReference type="PANTHER" id="PTHR10994:SF67">
    <property type="entry name" value="RETICULON-LIKE PROTEIN B16"/>
    <property type="match status" value="1"/>
</dbReference>
<protein>
    <recommendedName>
        <fullName evidence="6">Reticulon-like protein</fullName>
    </recommendedName>
</protein>
<proteinExistence type="predicted"/>
<feature type="transmembrane region" description="Helical" evidence="6">
    <location>
        <begin position="56"/>
        <end position="72"/>
    </location>
</feature>
<dbReference type="EMBL" id="SDAM02000148">
    <property type="protein sequence ID" value="KAH6827517.1"/>
    <property type="molecule type" value="Genomic_DNA"/>
</dbReference>
<gene>
    <name evidence="8" type="ORF">C2S53_007862</name>
</gene>
<evidence type="ECO:0000256" key="2">
    <source>
        <dbReference type="ARBA" id="ARBA00022692"/>
    </source>
</evidence>
<organism evidence="8 9">
    <name type="scientific">Perilla frutescens var. hirtella</name>
    <name type="common">Perilla citriodora</name>
    <name type="synonym">Perilla setoyensis</name>
    <dbReference type="NCBI Taxonomy" id="608512"/>
    <lineage>
        <taxon>Eukaryota</taxon>
        <taxon>Viridiplantae</taxon>
        <taxon>Streptophyta</taxon>
        <taxon>Embryophyta</taxon>
        <taxon>Tracheophyta</taxon>
        <taxon>Spermatophyta</taxon>
        <taxon>Magnoliopsida</taxon>
        <taxon>eudicotyledons</taxon>
        <taxon>Gunneridae</taxon>
        <taxon>Pentapetalae</taxon>
        <taxon>asterids</taxon>
        <taxon>lamiids</taxon>
        <taxon>Lamiales</taxon>
        <taxon>Lamiaceae</taxon>
        <taxon>Nepetoideae</taxon>
        <taxon>Elsholtzieae</taxon>
        <taxon>Perilla</taxon>
    </lineage>
</organism>
<dbReference type="GO" id="GO:0005789">
    <property type="term" value="C:endoplasmic reticulum membrane"/>
    <property type="evidence" value="ECO:0007669"/>
    <property type="project" value="UniProtKB-SubCell"/>
</dbReference>
<dbReference type="InterPro" id="IPR003388">
    <property type="entry name" value="Reticulon"/>
</dbReference>
<evidence type="ECO:0000313" key="9">
    <source>
        <dbReference type="Proteomes" id="UP001190926"/>
    </source>
</evidence>
<keyword evidence="3 6" id="KW-0256">Endoplasmic reticulum</keyword>